<reference evidence="1 2" key="1">
    <citation type="submission" date="2015-05" db="EMBL/GenBank/DDBJ databases">
        <title>Photobacterium galathea sp. nov.</title>
        <authorList>
            <person name="Machado H."/>
            <person name="Gram L."/>
        </authorList>
    </citation>
    <scope>NUCLEOTIDE SEQUENCE [LARGE SCALE GENOMIC DNA]</scope>
    <source>
        <strain evidence="1 2">DSM 22954</strain>
    </source>
</reference>
<dbReference type="AlphaFoldDB" id="A0A0J1H5N6"/>
<dbReference type="RefSeq" id="WP_047886641.1">
    <property type="nucleotide sequence ID" value="NZ_LDOU01000018.1"/>
</dbReference>
<dbReference type="Proteomes" id="UP000035909">
    <property type="component" value="Unassembled WGS sequence"/>
</dbReference>
<evidence type="ECO:0000313" key="2">
    <source>
        <dbReference type="Proteomes" id="UP000035909"/>
    </source>
</evidence>
<accession>A0A0J1H5N6</accession>
<dbReference type="EMBL" id="LDOU01000018">
    <property type="protein sequence ID" value="KLV07028.1"/>
    <property type="molecule type" value="Genomic_DNA"/>
</dbReference>
<name>A0A0J1H5N6_9GAMM</name>
<keyword evidence="2" id="KW-1185">Reference proteome</keyword>
<dbReference type="OrthoDB" id="7059600at2"/>
<sequence length="169" mass="19972">MAFTQLSGHRSYIYHIAIGNIDDYFFLVEQQDEKGNLGQVDMFKRMRYYLNAIESLNNISDYFYHEFKEKNGWSEKQDDKWYARKIRKKHPLIQDVANIANAYKHCVRNGKNAKLHASDLEQAVIKIDINDDVKVSVNYNPQIDDDLIEKAYHFWLDYLEANDNSILSI</sequence>
<protein>
    <submittedName>
        <fullName evidence="1">Uncharacterized protein</fullName>
    </submittedName>
</protein>
<gene>
    <name evidence="1" type="ORF">ABT57_17890</name>
</gene>
<dbReference type="STRING" id="320778.ABT57_17890"/>
<comment type="caution">
    <text evidence="1">The sequence shown here is derived from an EMBL/GenBank/DDBJ whole genome shotgun (WGS) entry which is preliminary data.</text>
</comment>
<dbReference type="PATRIC" id="fig|320778.3.peg.3890"/>
<evidence type="ECO:0000313" key="1">
    <source>
        <dbReference type="EMBL" id="KLV07028.1"/>
    </source>
</evidence>
<organism evidence="1 2">
    <name type="scientific">Photobacterium ganghwense</name>
    <dbReference type="NCBI Taxonomy" id="320778"/>
    <lineage>
        <taxon>Bacteria</taxon>
        <taxon>Pseudomonadati</taxon>
        <taxon>Pseudomonadota</taxon>
        <taxon>Gammaproteobacteria</taxon>
        <taxon>Vibrionales</taxon>
        <taxon>Vibrionaceae</taxon>
        <taxon>Photobacterium</taxon>
    </lineage>
</organism>
<proteinExistence type="predicted"/>